<comment type="caution">
    <text evidence="3">The sequence shown here is derived from an EMBL/GenBank/DDBJ whole genome shotgun (WGS) entry which is preliminary data.</text>
</comment>
<name>A0ABU3Q7X6_9SPHN</name>
<sequence length="88" mass="9392">MNDHMSLSLDQLPFHTPARVVGIDWPALSDSDARRLRNLGFDEGVGIEALHGAPFGRDPLAVRIGRMTVAMRRAQARAVSVTVGAAGA</sequence>
<dbReference type="PANTHER" id="PTHR42954">
    <property type="entry name" value="FE(2+) TRANSPORT PROTEIN A"/>
    <property type="match status" value="1"/>
</dbReference>
<dbReference type="Pfam" id="PF04023">
    <property type="entry name" value="FeoA"/>
    <property type="match status" value="1"/>
</dbReference>
<dbReference type="InterPro" id="IPR038157">
    <property type="entry name" value="FeoA_core_dom"/>
</dbReference>
<dbReference type="Gene3D" id="2.30.30.90">
    <property type="match status" value="1"/>
</dbReference>
<dbReference type="RefSeq" id="WP_315726505.1">
    <property type="nucleotide sequence ID" value="NZ_JAVUPU010000005.1"/>
</dbReference>
<evidence type="ECO:0000313" key="4">
    <source>
        <dbReference type="Proteomes" id="UP001259572"/>
    </source>
</evidence>
<accession>A0ABU3Q7X6</accession>
<dbReference type="InterPro" id="IPR007167">
    <property type="entry name" value="Fe-transptr_FeoA-like"/>
</dbReference>
<proteinExistence type="predicted"/>
<feature type="domain" description="Ferrous iron transporter FeoA-like" evidence="2">
    <location>
        <begin position="7"/>
        <end position="83"/>
    </location>
</feature>
<dbReference type="SMART" id="SM00899">
    <property type="entry name" value="FeoA"/>
    <property type="match status" value="1"/>
</dbReference>
<dbReference type="PANTHER" id="PTHR42954:SF2">
    <property type="entry name" value="FE(2+) TRANSPORT PROTEIN A"/>
    <property type="match status" value="1"/>
</dbReference>
<dbReference type="EMBL" id="JAVUPU010000005">
    <property type="protein sequence ID" value="MDT9599510.1"/>
    <property type="molecule type" value="Genomic_DNA"/>
</dbReference>
<protein>
    <submittedName>
        <fullName evidence="3">FeoA family protein</fullName>
    </submittedName>
</protein>
<dbReference type="InterPro" id="IPR052713">
    <property type="entry name" value="FeoA"/>
</dbReference>
<gene>
    <name evidence="3" type="ORF">RQX22_11165</name>
</gene>
<dbReference type="Proteomes" id="UP001259572">
    <property type="component" value="Unassembled WGS sequence"/>
</dbReference>
<keyword evidence="4" id="KW-1185">Reference proteome</keyword>
<dbReference type="SUPFAM" id="SSF50037">
    <property type="entry name" value="C-terminal domain of transcriptional repressors"/>
    <property type="match status" value="1"/>
</dbReference>
<organism evidence="3 4">
    <name type="scientific">Sphingosinicella rhizophila</name>
    <dbReference type="NCBI Taxonomy" id="3050082"/>
    <lineage>
        <taxon>Bacteria</taxon>
        <taxon>Pseudomonadati</taxon>
        <taxon>Pseudomonadota</taxon>
        <taxon>Alphaproteobacteria</taxon>
        <taxon>Sphingomonadales</taxon>
        <taxon>Sphingosinicellaceae</taxon>
        <taxon>Sphingosinicella</taxon>
    </lineage>
</organism>
<keyword evidence="1" id="KW-0408">Iron</keyword>
<reference evidence="3 4" key="1">
    <citation type="submission" date="2023-05" db="EMBL/GenBank/DDBJ databases">
        <authorList>
            <person name="Guo Y."/>
        </authorList>
    </citation>
    <scope>NUCLEOTIDE SEQUENCE [LARGE SCALE GENOMIC DNA]</scope>
    <source>
        <strain evidence="3 4">GR2756</strain>
    </source>
</reference>
<evidence type="ECO:0000256" key="1">
    <source>
        <dbReference type="ARBA" id="ARBA00023004"/>
    </source>
</evidence>
<dbReference type="InterPro" id="IPR008988">
    <property type="entry name" value="Transcriptional_repressor_C"/>
</dbReference>
<evidence type="ECO:0000259" key="2">
    <source>
        <dbReference type="SMART" id="SM00899"/>
    </source>
</evidence>
<evidence type="ECO:0000313" key="3">
    <source>
        <dbReference type="EMBL" id="MDT9599510.1"/>
    </source>
</evidence>